<feature type="region of interest" description="Disordered" evidence="1">
    <location>
        <begin position="1"/>
        <end position="37"/>
    </location>
</feature>
<dbReference type="Proteomes" id="UP001152320">
    <property type="component" value="Chromosome 13"/>
</dbReference>
<sequence length="110" mass="12277">MDREPSDSGNNWGYNPNPYDGLETGESGGGPSFLSPPMYHGNQRSIYFKVRGSKPMKMFVLKDGQQFIEHVHSAENDNLRCNIKGKGFGRYTFLLVDSLGKQTQASVMVN</sequence>
<dbReference type="EMBL" id="JAIZAY010000013">
    <property type="protein sequence ID" value="KAJ8030267.1"/>
    <property type="molecule type" value="Genomic_DNA"/>
</dbReference>
<evidence type="ECO:0000313" key="3">
    <source>
        <dbReference type="Proteomes" id="UP001152320"/>
    </source>
</evidence>
<evidence type="ECO:0000313" key="2">
    <source>
        <dbReference type="EMBL" id="KAJ8030267.1"/>
    </source>
</evidence>
<name>A0A9Q1H069_HOLLE</name>
<organism evidence="2 3">
    <name type="scientific">Holothuria leucospilota</name>
    <name type="common">Black long sea cucumber</name>
    <name type="synonym">Mertensiothuria leucospilota</name>
    <dbReference type="NCBI Taxonomy" id="206669"/>
    <lineage>
        <taxon>Eukaryota</taxon>
        <taxon>Metazoa</taxon>
        <taxon>Echinodermata</taxon>
        <taxon>Eleutherozoa</taxon>
        <taxon>Echinozoa</taxon>
        <taxon>Holothuroidea</taxon>
        <taxon>Aspidochirotacea</taxon>
        <taxon>Aspidochirotida</taxon>
        <taxon>Holothuriidae</taxon>
        <taxon>Holothuria</taxon>
    </lineage>
</organism>
<keyword evidence="3" id="KW-1185">Reference proteome</keyword>
<comment type="caution">
    <text evidence="2">The sequence shown here is derived from an EMBL/GenBank/DDBJ whole genome shotgun (WGS) entry which is preliminary data.</text>
</comment>
<evidence type="ECO:0000256" key="1">
    <source>
        <dbReference type="SAM" id="MobiDB-lite"/>
    </source>
</evidence>
<dbReference type="AlphaFoldDB" id="A0A9Q1H069"/>
<protein>
    <submittedName>
        <fullName evidence="2">Uncharacterized protein</fullName>
    </submittedName>
</protein>
<proteinExistence type="predicted"/>
<gene>
    <name evidence="2" type="ORF">HOLleu_26632</name>
</gene>
<reference evidence="2" key="1">
    <citation type="submission" date="2021-10" db="EMBL/GenBank/DDBJ databases">
        <title>Tropical sea cucumber genome reveals ecological adaptation and Cuvierian tubules defense mechanism.</title>
        <authorList>
            <person name="Chen T."/>
        </authorList>
    </citation>
    <scope>NUCLEOTIDE SEQUENCE</scope>
    <source>
        <strain evidence="2">Nanhai2018</strain>
        <tissue evidence="2">Muscle</tissue>
    </source>
</reference>
<accession>A0A9Q1H069</accession>